<evidence type="ECO:0000313" key="3">
    <source>
        <dbReference type="EMBL" id="CAA9202636.1"/>
    </source>
</evidence>
<evidence type="ECO:0000256" key="2">
    <source>
        <dbReference type="SAM" id="Phobius"/>
    </source>
</evidence>
<evidence type="ECO:0000313" key="4">
    <source>
        <dbReference type="Proteomes" id="UP000474567"/>
    </source>
</evidence>
<feature type="coiled-coil region" evidence="1">
    <location>
        <begin position="102"/>
        <end position="136"/>
    </location>
</feature>
<comment type="caution">
    <text evidence="3">The sequence shown here is derived from an EMBL/GenBank/DDBJ whole genome shotgun (WGS) entry which is preliminary data.</text>
</comment>
<keyword evidence="2" id="KW-0812">Transmembrane</keyword>
<evidence type="ECO:0000256" key="1">
    <source>
        <dbReference type="SAM" id="Coils"/>
    </source>
</evidence>
<organism evidence="3 4">
    <name type="scientific">Flavobacterium collinsii</name>
    <dbReference type="NCBI Taxonomy" id="1114861"/>
    <lineage>
        <taxon>Bacteria</taxon>
        <taxon>Pseudomonadati</taxon>
        <taxon>Bacteroidota</taxon>
        <taxon>Flavobacteriia</taxon>
        <taxon>Flavobacteriales</taxon>
        <taxon>Flavobacteriaceae</taxon>
        <taxon>Flavobacterium</taxon>
    </lineage>
</organism>
<sequence>MTVNYQDRIDAVEKKITNLEKNIIWYKQFAASIGIVGFCLFFVLQFFIINGSPEERNIIDILGSISGGVVSSLFALAGLILVYVAFLGQRQQVFYQQIEMIYNKIELDLTRKEMQNQQLEMKKQNDTLKVQKFENLFFQLISNYQNIKTSFYIVMDKNLFMEFKDSYYRLLNEIDYENKSDLLISQFTYNDVILENSTFENTFLYQVNSILKFVYSSDDIADKELYIDILGKAMSTAEKFCLFLVCQLDGSISENDKEFIERSQILNGISLPQVVR</sequence>
<keyword evidence="2" id="KW-1133">Transmembrane helix</keyword>
<keyword evidence="2" id="KW-0472">Membrane</keyword>
<protein>
    <recommendedName>
        <fullName evidence="5">Phage abortive infection protein</fullName>
    </recommendedName>
</protein>
<dbReference type="Proteomes" id="UP000474567">
    <property type="component" value="Unassembled WGS sequence"/>
</dbReference>
<reference evidence="3 4" key="1">
    <citation type="submission" date="2020-02" db="EMBL/GenBank/DDBJ databases">
        <authorList>
            <person name="Criscuolo A."/>
        </authorList>
    </citation>
    <scope>NUCLEOTIDE SEQUENCE [LARGE SCALE GENOMIC DNA]</scope>
    <source>
        <strain evidence="3">CECT7796</strain>
    </source>
</reference>
<evidence type="ECO:0008006" key="5">
    <source>
        <dbReference type="Google" id="ProtNLM"/>
    </source>
</evidence>
<feature type="transmembrane region" description="Helical" evidence="2">
    <location>
        <begin position="61"/>
        <end position="86"/>
    </location>
</feature>
<gene>
    <name evidence="3" type="ORF">FLACOL7796_04378</name>
</gene>
<keyword evidence="4" id="KW-1185">Reference proteome</keyword>
<dbReference type="EMBL" id="CADCST010000142">
    <property type="protein sequence ID" value="CAA9202636.1"/>
    <property type="molecule type" value="Genomic_DNA"/>
</dbReference>
<keyword evidence="1" id="KW-0175">Coiled coil</keyword>
<accession>A0ABM8KPC8</accession>
<proteinExistence type="predicted"/>
<feature type="transmembrane region" description="Helical" evidence="2">
    <location>
        <begin position="29"/>
        <end position="49"/>
    </location>
</feature>
<dbReference type="RefSeq" id="WP_173968178.1">
    <property type="nucleotide sequence ID" value="NZ_CADCST010000142.1"/>
</dbReference>
<name>A0ABM8KPC8_9FLAO</name>